<evidence type="ECO:0000313" key="3">
    <source>
        <dbReference type="Proteomes" id="UP000012589"/>
    </source>
</evidence>
<dbReference type="AlphaFoldDB" id="N2A5L7"/>
<dbReference type="EMBL" id="AQFT01000107">
    <property type="protein sequence ID" value="EMZ23476.1"/>
    <property type="molecule type" value="Genomic_DNA"/>
</dbReference>
<feature type="transmembrane region" description="Helical" evidence="1">
    <location>
        <begin position="178"/>
        <end position="195"/>
    </location>
</feature>
<sequence>MKSINRNKFLLAAAGILLVGIGIAFNAAAALGNDPIGIVYDGIRNTAGLSPQQLGMASNLVNIALVAAVFLLGRRYVNIGTFIYIIPYGTIVSLGGKLYGILFQVQTLPIRMLGAAIGCLLLYTGVAMFITADIGLDPFTGMVMIIRDKIGKEYGTVKVCFDAGCIILGFVLGGKLGIITILTALSAGPLIQLFANRFAKMMKTE</sequence>
<feature type="transmembrane region" description="Helical" evidence="1">
    <location>
        <begin position="112"/>
        <end position="134"/>
    </location>
</feature>
<dbReference type="PATRIC" id="fig|1235802.3.peg.3855"/>
<feature type="transmembrane region" description="Helical" evidence="1">
    <location>
        <begin position="56"/>
        <end position="73"/>
    </location>
</feature>
<keyword evidence="1" id="KW-0472">Membrane</keyword>
<keyword evidence="3" id="KW-1185">Reference proteome</keyword>
<feature type="transmembrane region" description="Helical" evidence="1">
    <location>
        <begin position="155"/>
        <end position="172"/>
    </location>
</feature>
<dbReference type="PANTHER" id="PTHR40078:SF1">
    <property type="entry name" value="INTEGRAL MEMBRANE PROTEIN"/>
    <property type="match status" value="1"/>
</dbReference>
<dbReference type="eggNOG" id="COG2364">
    <property type="taxonomic scope" value="Bacteria"/>
</dbReference>
<evidence type="ECO:0008006" key="4">
    <source>
        <dbReference type="Google" id="ProtNLM"/>
    </source>
</evidence>
<gene>
    <name evidence="2" type="ORF">C823_03649</name>
</gene>
<dbReference type="STRING" id="1235802.C823_03649"/>
<dbReference type="HOGENOM" id="CLU_083843_1_3_9"/>
<comment type="caution">
    <text evidence="2">The sequence shown here is derived from an EMBL/GenBank/DDBJ whole genome shotgun (WGS) entry which is preliminary data.</text>
</comment>
<feature type="transmembrane region" description="Helical" evidence="1">
    <location>
        <begin position="85"/>
        <end position="106"/>
    </location>
</feature>
<dbReference type="InterPro" id="IPR038750">
    <property type="entry name" value="YczE/YyaS-like"/>
</dbReference>
<protein>
    <recommendedName>
        <fullName evidence="4">Membrane protein YczE</fullName>
    </recommendedName>
</protein>
<reference evidence="2 3" key="1">
    <citation type="journal article" date="2014" name="Genome Announc.">
        <title>Draft genome sequences of the altered schaedler flora, a defined bacterial community from gnotobiotic mice.</title>
        <authorList>
            <person name="Wannemuehler M.J."/>
            <person name="Overstreet A.M."/>
            <person name="Ward D.V."/>
            <person name="Phillips G.J."/>
        </authorList>
    </citation>
    <scope>NUCLEOTIDE SEQUENCE [LARGE SCALE GENOMIC DNA]</scope>
    <source>
        <strain evidence="2 3">ASF492</strain>
    </source>
</reference>
<evidence type="ECO:0000313" key="2">
    <source>
        <dbReference type="EMBL" id="EMZ23476.1"/>
    </source>
</evidence>
<accession>N2A5L7</accession>
<organism evidence="2 3">
    <name type="scientific">Eubacterium plexicaudatum ASF492</name>
    <dbReference type="NCBI Taxonomy" id="1235802"/>
    <lineage>
        <taxon>Bacteria</taxon>
        <taxon>Bacillati</taxon>
        <taxon>Bacillota</taxon>
        <taxon>Clostridia</taxon>
        <taxon>Eubacteriales</taxon>
        <taxon>Eubacteriaceae</taxon>
        <taxon>Eubacterium</taxon>
    </lineage>
</organism>
<keyword evidence="1" id="KW-1133">Transmembrane helix</keyword>
<evidence type="ECO:0000256" key="1">
    <source>
        <dbReference type="SAM" id="Phobius"/>
    </source>
</evidence>
<keyword evidence="1" id="KW-0812">Transmembrane</keyword>
<dbReference type="Proteomes" id="UP000012589">
    <property type="component" value="Unassembled WGS sequence"/>
</dbReference>
<name>N2A5L7_9FIRM</name>
<proteinExistence type="predicted"/>
<dbReference type="Pfam" id="PF19700">
    <property type="entry name" value="DUF6198"/>
    <property type="match status" value="1"/>
</dbReference>
<dbReference type="PANTHER" id="PTHR40078">
    <property type="entry name" value="INTEGRAL MEMBRANE PROTEIN-RELATED"/>
    <property type="match status" value="1"/>
</dbReference>